<dbReference type="PANTHER" id="PTHR33270">
    <property type="entry name" value="BNAC05G50380D PROTEIN"/>
    <property type="match status" value="1"/>
</dbReference>
<evidence type="ECO:0000313" key="2">
    <source>
        <dbReference type="EMBL" id="KAK6128548.1"/>
    </source>
</evidence>
<feature type="domain" description="DUF7054" evidence="1">
    <location>
        <begin position="25"/>
        <end position="106"/>
    </location>
</feature>
<name>A0ABR0V1E3_REHGL</name>
<gene>
    <name evidence="2" type="ORF">DH2020_037692</name>
</gene>
<dbReference type="EMBL" id="JABTTQ020001721">
    <property type="protein sequence ID" value="KAK6128548.1"/>
    <property type="molecule type" value="Genomic_DNA"/>
</dbReference>
<dbReference type="PANTHER" id="PTHR33270:SF5">
    <property type="entry name" value="GB|AAC00605.1"/>
    <property type="match status" value="1"/>
</dbReference>
<dbReference type="InterPro" id="IPR040358">
    <property type="entry name" value="At4g22758-like"/>
</dbReference>
<comment type="caution">
    <text evidence="2">The sequence shown here is derived from an EMBL/GenBank/DDBJ whole genome shotgun (WGS) entry which is preliminary data.</text>
</comment>
<dbReference type="InterPro" id="IPR055482">
    <property type="entry name" value="DUF7054"/>
</dbReference>
<keyword evidence="3" id="KW-1185">Reference proteome</keyword>
<reference evidence="2 3" key="1">
    <citation type="journal article" date="2021" name="Comput. Struct. Biotechnol. J.">
        <title>De novo genome assembly of the potent medicinal plant Rehmannia glutinosa using nanopore technology.</title>
        <authorList>
            <person name="Ma L."/>
            <person name="Dong C."/>
            <person name="Song C."/>
            <person name="Wang X."/>
            <person name="Zheng X."/>
            <person name="Niu Y."/>
            <person name="Chen S."/>
            <person name="Feng W."/>
        </authorList>
    </citation>
    <scope>NUCLEOTIDE SEQUENCE [LARGE SCALE GENOMIC DNA]</scope>
    <source>
        <strain evidence="2">DH-2019</strain>
    </source>
</reference>
<organism evidence="2 3">
    <name type="scientific">Rehmannia glutinosa</name>
    <name type="common">Chinese foxglove</name>
    <dbReference type="NCBI Taxonomy" id="99300"/>
    <lineage>
        <taxon>Eukaryota</taxon>
        <taxon>Viridiplantae</taxon>
        <taxon>Streptophyta</taxon>
        <taxon>Embryophyta</taxon>
        <taxon>Tracheophyta</taxon>
        <taxon>Spermatophyta</taxon>
        <taxon>Magnoliopsida</taxon>
        <taxon>eudicotyledons</taxon>
        <taxon>Gunneridae</taxon>
        <taxon>Pentapetalae</taxon>
        <taxon>asterids</taxon>
        <taxon>lamiids</taxon>
        <taxon>Lamiales</taxon>
        <taxon>Orobanchaceae</taxon>
        <taxon>Rehmannieae</taxon>
        <taxon>Rehmannia</taxon>
    </lineage>
</organism>
<proteinExistence type="predicted"/>
<evidence type="ECO:0000313" key="3">
    <source>
        <dbReference type="Proteomes" id="UP001318860"/>
    </source>
</evidence>
<protein>
    <recommendedName>
        <fullName evidence="1">DUF7054 domain-containing protein</fullName>
    </recommendedName>
</protein>
<evidence type="ECO:0000259" key="1">
    <source>
        <dbReference type="Pfam" id="PF23156"/>
    </source>
</evidence>
<dbReference type="Proteomes" id="UP001318860">
    <property type="component" value="Unassembled WGS sequence"/>
</dbReference>
<accession>A0ABR0V1E3</accession>
<sequence>MKIKRSIVTDKKKMEEDNKKTKSYNRFLITINVFGSPGPIRFVVNGDENVARVIETALKLYAKEKRLPILSSDINSFFLYPANAGFDALKPLEEIGSYGVRNFVLCKNHSKQNMTEARSHLIHGKGSRWRVWFQKSFSLKIISH</sequence>
<dbReference type="Pfam" id="PF23156">
    <property type="entry name" value="DUF7054"/>
    <property type="match status" value="1"/>
</dbReference>